<keyword evidence="3" id="KW-1185">Reference proteome</keyword>
<dbReference type="PANTHER" id="PTHR12393">
    <property type="entry name" value="SPHINGOMYELIN PHOSPHODIESTERASE RELATED"/>
    <property type="match status" value="1"/>
</dbReference>
<dbReference type="OrthoDB" id="543798at2759"/>
<feature type="compositionally biased region" description="Polar residues" evidence="1">
    <location>
        <begin position="278"/>
        <end position="287"/>
    </location>
</feature>
<dbReference type="GO" id="GO:0005783">
    <property type="term" value="C:endoplasmic reticulum"/>
    <property type="evidence" value="ECO:0007669"/>
    <property type="project" value="TreeGrafter"/>
</dbReference>
<dbReference type="PANTHER" id="PTHR12393:SF6">
    <property type="entry name" value="SPHINGOMYELIN PHOSPHODIESTERASE 2"/>
    <property type="match status" value="1"/>
</dbReference>
<evidence type="ECO:0000256" key="1">
    <source>
        <dbReference type="SAM" id="MobiDB-lite"/>
    </source>
</evidence>
<evidence type="ECO:0000313" key="3">
    <source>
        <dbReference type="Proteomes" id="UP000650467"/>
    </source>
</evidence>
<dbReference type="GO" id="GO:0030149">
    <property type="term" value="P:sphingolipid catabolic process"/>
    <property type="evidence" value="ECO:0007669"/>
    <property type="project" value="TreeGrafter"/>
</dbReference>
<gene>
    <name evidence="2" type="ORF">HXX76_004274</name>
</gene>
<name>A0A835T9W7_CHLIN</name>
<feature type="compositionally biased region" description="Pro residues" evidence="1">
    <location>
        <begin position="246"/>
        <end position="259"/>
    </location>
</feature>
<dbReference type="GO" id="GO:0052712">
    <property type="term" value="F:inositol phosphosphingolipid phospholipase activity"/>
    <property type="evidence" value="ECO:0007669"/>
    <property type="project" value="TreeGrafter"/>
</dbReference>
<proteinExistence type="predicted"/>
<dbReference type="GO" id="GO:0071944">
    <property type="term" value="C:cell periphery"/>
    <property type="evidence" value="ECO:0007669"/>
    <property type="project" value="TreeGrafter"/>
</dbReference>
<dbReference type="GO" id="GO:0046513">
    <property type="term" value="P:ceramide biosynthetic process"/>
    <property type="evidence" value="ECO:0007669"/>
    <property type="project" value="TreeGrafter"/>
</dbReference>
<protein>
    <recommendedName>
        <fullName evidence="4">Ankyrin repeat domain-containing protein</fullName>
    </recommendedName>
</protein>
<evidence type="ECO:0008006" key="4">
    <source>
        <dbReference type="Google" id="ProtNLM"/>
    </source>
</evidence>
<accession>A0A835T9W7</accession>
<dbReference type="AlphaFoldDB" id="A0A835T9W7"/>
<comment type="caution">
    <text evidence="2">The sequence shown here is derived from an EMBL/GenBank/DDBJ whole genome shotgun (WGS) entry which is preliminary data.</text>
</comment>
<dbReference type="EMBL" id="JAEHOC010000007">
    <property type="protein sequence ID" value="KAG2440161.1"/>
    <property type="molecule type" value="Genomic_DNA"/>
</dbReference>
<evidence type="ECO:0000313" key="2">
    <source>
        <dbReference type="EMBL" id="KAG2440161.1"/>
    </source>
</evidence>
<feature type="region of interest" description="Disordered" evidence="1">
    <location>
        <begin position="244"/>
        <end position="293"/>
    </location>
</feature>
<dbReference type="Proteomes" id="UP000650467">
    <property type="component" value="Unassembled WGS sequence"/>
</dbReference>
<sequence>MPTPSWAFRLHWADPGSAPARDLTLAQRRLLIERVAASGVLENLRLAVQVAACPPAPAAAAAAAGSPHPGALDCTQWLIHGHSECATGSDDAGDGCSSCISSSSIVTHAGSSGSSSSRAGGDTNSTCGCSYLAKKLCVRAAARAGNVTTCDWLLQQEVWWRRRLLCKALQEAAAHEQQAVWDWAMAQLLRDDGGGGGGDCISASSRGGTPVAAAALAARRQALVIAARLRPLESLRRQVEALLGLPQPPQPQPAVPPAAPDTAAHGPDTGASAGAHHQSWTPQSGSHPTGPAGALRLPELLGPCLSARLLAAAASAAGPDFAAKLEYLEALGLTPCPQVLRAMEDTPDASSRLLWLRGRGGDYPQPPGDADVVRAAVRSGDVALLRRLLPPPPLSWVVSDAWRLLSGVWDADVAACSDARALEVLLLLHGAGWRCRSVRRVAAEAARRRWCDVVEWLLTSPEVQRPAAMLSDTQLLRAGTESENPSMLPLLRRLGCEWDAGAYTAAAAAGNGPALRWLAEQGCPMPACGAPYVRAGLNGDLLTTICLLELGVPGGEAARDHAHAQA</sequence>
<reference evidence="2" key="1">
    <citation type="journal article" date="2020" name="bioRxiv">
        <title>Comparative genomics of Chlamydomonas.</title>
        <authorList>
            <person name="Craig R.J."/>
            <person name="Hasan A.R."/>
            <person name="Ness R.W."/>
            <person name="Keightley P.D."/>
        </authorList>
    </citation>
    <scope>NUCLEOTIDE SEQUENCE</scope>
    <source>
        <strain evidence="2">SAG 7.73</strain>
    </source>
</reference>
<dbReference type="GO" id="GO:0016020">
    <property type="term" value="C:membrane"/>
    <property type="evidence" value="ECO:0007669"/>
    <property type="project" value="TreeGrafter"/>
</dbReference>
<organism evidence="2 3">
    <name type="scientific">Chlamydomonas incerta</name>
    <dbReference type="NCBI Taxonomy" id="51695"/>
    <lineage>
        <taxon>Eukaryota</taxon>
        <taxon>Viridiplantae</taxon>
        <taxon>Chlorophyta</taxon>
        <taxon>core chlorophytes</taxon>
        <taxon>Chlorophyceae</taxon>
        <taxon>CS clade</taxon>
        <taxon>Chlamydomonadales</taxon>
        <taxon>Chlamydomonadaceae</taxon>
        <taxon>Chlamydomonas</taxon>
    </lineage>
</organism>